<dbReference type="EMBL" id="FWZT01000029">
    <property type="protein sequence ID" value="SMF75406.1"/>
    <property type="molecule type" value="Genomic_DNA"/>
</dbReference>
<accession>A0A1Y6CLC1</accession>
<comment type="similarity">
    <text evidence="1">Belongs to the polysaccharide synthase family.</text>
</comment>
<feature type="transmembrane region" description="Helical" evidence="2">
    <location>
        <begin position="98"/>
        <end position="121"/>
    </location>
</feature>
<keyword evidence="2" id="KW-0812">Transmembrane</keyword>
<dbReference type="InterPro" id="IPR029063">
    <property type="entry name" value="SAM-dependent_MTases_sf"/>
</dbReference>
<dbReference type="Pfam" id="PF02719">
    <property type="entry name" value="Polysacc_synt_2"/>
    <property type="match status" value="1"/>
</dbReference>
<sequence>MKLKLRRNQIYDLIVSSFSLPMATLLCGAYEDFDNYSGVLAFSIAGLCKLCLLRFYFISDSIWRFVAILDIKVILKFSISSSIACSIVLVSFFSYSQIILRLLVTDGLLISFLLMTARLFFTRNYRNLQSSKETSKQQSCVIIGAGNAGQQLYREIKNFAPKVYNIVYFIDDNKTLFNRLIFRTKVIGPISNLESIIKENRIDVAFIAIPSMSKKRRSKIIHECISLNIQVKTLPSLSDIIDDRVHFSEVRPINIEDILLRDEVCLNKNLVEKDIKDKVILVTGAGGSIGSQLCRQIVKFKPKTVLLFEICEYFAYKLEQELTDLEISTPFITIVGDVRNDSRVRDLIRTYRPSIIFHAAAYKHVPLMETNVSEAISNNICGTRVVARAASDYKVEKFILISSDKAVNPTNVMGASKRIAEIVCQQINEISQTKFIVLRFGNVIGSNGSVVPLFLKQIKLGGPVTVTHPEVTRYFMSISEACQLVLQAASQGNGGEIFVLDMGDPIKVRDLASKLIELAGLVPNDDIDIVYTGLRKGEKLYEELLADKETTLPTIHPKVKVAKARSLDPSLTPLIDNILNSITESCNRDDVRVQLQSIVPEYDYRNLGGALRPTEGYTGPLTNLN</sequence>
<evidence type="ECO:0000256" key="1">
    <source>
        <dbReference type="ARBA" id="ARBA00007430"/>
    </source>
</evidence>
<name>A0A1Y6CLC1_9BACT</name>
<dbReference type="InterPro" id="IPR051203">
    <property type="entry name" value="Polysaccharide_Synthase-Rel"/>
</dbReference>
<keyword evidence="2" id="KW-0472">Membrane</keyword>
<gene>
    <name evidence="4" type="ORF">SAMN06296036_12924</name>
</gene>
<evidence type="ECO:0000259" key="3">
    <source>
        <dbReference type="Pfam" id="PF02719"/>
    </source>
</evidence>
<dbReference type="CDD" id="cd05237">
    <property type="entry name" value="UDP_invert_4-6DH_SDR_e"/>
    <property type="match status" value="1"/>
</dbReference>
<organism evidence="4 5">
    <name type="scientific">Pseudobacteriovorax antillogorgiicola</name>
    <dbReference type="NCBI Taxonomy" id="1513793"/>
    <lineage>
        <taxon>Bacteria</taxon>
        <taxon>Pseudomonadati</taxon>
        <taxon>Bdellovibrionota</taxon>
        <taxon>Oligoflexia</taxon>
        <taxon>Oligoflexales</taxon>
        <taxon>Pseudobacteriovoracaceae</taxon>
        <taxon>Pseudobacteriovorax</taxon>
    </lineage>
</organism>
<dbReference type="AlphaFoldDB" id="A0A1Y6CLC1"/>
<dbReference type="STRING" id="1513793.SAMN06296036_12924"/>
<evidence type="ECO:0000313" key="4">
    <source>
        <dbReference type="EMBL" id="SMF75406.1"/>
    </source>
</evidence>
<dbReference type="Proteomes" id="UP000192907">
    <property type="component" value="Unassembled WGS sequence"/>
</dbReference>
<dbReference type="Pfam" id="PF13727">
    <property type="entry name" value="CoA_binding_3"/>
    <property type="match status" value="1"/>
</dbReference>
<reference evidence="5" key="1">
    <citation type="submission" date="2017-04" db="EMBL/GenBank/DDBJ databases">
        <authorList>
            <person name="Varghese N."/>
            <person name="Submissions S."/>
        </authorList>
    </citation>
    <scope>NUCLEOTIDE SEQUENCE [LARGE SCALE GENOMIC DNA]</scope>
    <source>
        <strain evidence="5">RKEM611</strain>
    </source>
</reference>
<proteinExistence type="inferred from homology"/>
<evidence type="ECO:0000256" key="2">
    <source>
        <dbReference type="SAM" id="Phobius"/>
    </source>
</evidence>
<dbReference type="InterPro" id="IPR036291">
    <property type="entry name" value="NAD(P)-bd_dom_sf"/>
</dbReference>
<feature type="transmembrane region" description="Helical" evidence="2">
    <location>
        <begin position="69"/>
        <end position="92"/>
    </location>
</feature>
<dbReference type="SUPFAM" id="SSF53335">
    <property type="entry name" value="S-adenosyl-L-methionine-dependent methyltransferases"/>
    <property type="match status" value="1"/>
</dbReference>
<protein>
    <submittedName>
        <fullName evidence="4">NDP-sugar epimerase, includes UDP-GlcNAc-inverting 4,6-dehydratase FlaA1 and capsular polysaccharide biosynthesis protein EpsC</fullName>
    </submittedName>
</protein>
<dbReference type="PANTHER" id="PTHR43318">
    <property type="entry name" value="UDP-N-ACETYLGLUCOSAMINE 4,6-DEHYDRATASE"/>
    <property type="match status" value="1"/>
</dbReference>
<keyword evidence="2" id="KW-1133">Transmembrane helix</keyword>
<dbReference type="InterPro" id="IPR003869">
    <property type="entry name" value="Polysac_CapD-like"/>
</dbReference>
<dbReference type="PANTHER" id="PTHR43318:SF1">
    <property type="entry name" value="POLYSACCHARIDE BIOSYNTHESIS PROTEIN EPSC-RELATED"/>
    <property type="match status" value="1"/>
</dbReference>
<dbReference type="SUPFAM" id="SSF51735">
    <property type="entry name" value="NAD(P)-binding Rossmann-fold domains"/>
    <property type="match status" value="1"/>
</dbReference>
<keyword evidence="5" id="KW-1185">Reference proteome</keyword>
<feature type="domain" description="Polysaccharide biosynthesis protein CapD-like" evidence="3">
    <location>
        <begin position="280"/>
        <end position="563"/>
    </location>
</feature>
<feature type="transmembrane region" description="Helical" evidence="2">
    <location>
        <begin position="36"/>
        <end position="57"/>
    </location>
</feature>
<evidence type="ECO:0000313" key="5">
    <source>
        <dbReference type="Proteomes" id="UP000192907"/>
    </source>
</evidence>
<dbReference type="Gene3D" id="3.40.50.720">
    <property type="entry name" value="NAD(P)-binding Rossmann-like Domain"/>
    <property type="match status" value="2"/>
</dbReference>